<sequence length="279" mass="31427">MIEVTNLSFGYKKRKPLYNNLTLQLPVGSIYGLLGKNGAGKSTLLKNFTGLLFPKSGTLQVNGFDPKKRLPSFLQTIYFIPEEVYVPSLTAEGYKKLFAPFYPLFNEEQFYHYLDFLDVHDKGKLSTLSFGQQKKFVIAFALACNTKILLLDEPTNGLDIPSKIKFRKLISSVFTDDKMIFISTHQIRDLENLIDNVIIVDNGELLMQASLTEIAQKLSFKMVDTIDNESAVLYSEPSLKGHAIVTENTTGDESKVNLEFLFNAITGNPEKSKVIFKTK</sequence>
<dbReference type="PROSITE" id="PS50893">
    <property type="entry name" value="ABC_TRANSPORTER_2"/>
    <property type="match status" value="1"/>
</dbReference>
<comment type="caution">
    <text evidence="5">The sequence shown here is derived from an EMBL/GenBank/DDBJ whole genome shotgun (WGS) entry which is preliminary data.</text>
</comment>
<accession>A0A9E2S6J5</accession>
<dbReference type="AlphaFoldDB" id="A0A9E2S6J5"/>
<evidence type="ECO:0000256" key="1">
    <source>
        <dbReference type="ARBA" id="ARBA00022448"/>
    </source>
</evidence>
<dbReference type="EMBL" id="JAHSPG010000001">
    <property type="protein sequence ID" value="MBV4355912.1"/>
    <property type="molecule type" value="Genomic_DNA"/>
</dbReference>
<name>A0A9E2S6J5_9BACT</name>
<evidence type="ECO:0000256" key="3">
    <source>
        <dbReference type="ARBA" id="ARBA00022840"/>
    </source>
</evidence>
<dbReference type="CDD" id="cd03230">
    <property type="entry name" value="ABC_DR_subfamily_A"/>
    <property type="match status" value="1"/>
</dbReference>
<gene>
    <name evidence="5" type="ORF">KTO63_02050</name>
</gene>
<keyword evidence="1" id="KW-0813">Transport</keyword>
<feature type="domain" description="ABC transporter" evidence="4">
    <location>
        <begin position="2"/>
        <end position="227"/>
    </location>
</feature>
<evidence type="ECO:0000313" key="5">
    <source>
        <dbReference type="EMBL" id="MBV4355912.1"/>
    </source>
</evidence>
<dbReference type="GO" id="GO:0005524">
    <property type="term" value="F:ATP binding"/>
    <property type="evidence" value="ECO:0007669"/>
    <property type="project" value="UniProtKB-KW"/>
</dbReference>
<dbReference type="GO" id="GO:0016887">
    <property type="term" value="F:ATP hydrolysis activity"/>
    <property type="evidence" value="ECO:0007669"/>
    <property type="project" value="InterPro"/>
</dbReference>
<proteinExistence type="predicted"/>
<keyword evidence="6" id="KW-1185">Reference proteome</keyword>
<dbReference type="InterPro" id="IPR051782">
    <property type="entry name" value="ABC_Transporter_VariousFunc"/>
</dbReference>
<evidence type="ECO:0000313" key="6">
    <source>
        <dbReference type="Proteomes" id="UP000812270"/>
    </source>
</evidence>
<keyword evidence="3 5" id="KW-0067">ATP-binding</keyword>
<keyword evidence="2" id="KW-0547">Nucleotide-binding</keyword>
<reference evidence="5" key="1">
    <citation type="submission" date="2021-06" db="EMBL/GenBank/DDBJ databases">
        <authorList>
            <person name="Huq M.A."/>
        </authorList>
    </citation>
    <scope>NUCLEOTIDE SEQUENCE</scope>
    <source>
        <strain evidence="5">MAH-26</strain>
    </source>
</reference>
<dbReference type="Pfam" id="PF00005">
    <property type="entry name" value="ABC_tran"/>
    <property type="match status" value="1"/>
</dbReference>
<dbReference type="InterPro" id="IPR003439">
    <property type="entry name" value="ABC_transporter-like_ATP-bd"/>
</dbReference>
<organism evidence="5 6">
    <name type="scientific">Pinibacter aurantiacus</name>
    <dbReference type="NCBI Taxonomy" id="2851599"/>
    <lineage>
        <taxon>Bacteria</taxon>
        <taxon>Pseudomonadati</taxon>
        <taxon>Bacteroidota</taxon>
        <taxon>Chitinophagia</taxon>
        <taxon>Chitinophagales</taxon>
        <taxon>Chitinophagaceae</taxon>
        <taxon>Pinibacter</taxon>
    </lineage>
</organism>
<dbReference type="PANTHER" id="PTHR42939:SF1">
    <property type="entry name" value="ABC TRANSPORTER ATP-BINDING PROTEIN ALBC-RELATED"/>
    <property type="match status" value="1"/>
</dbReference>
<dbReference type="InterPro" id="IPR003593">
    <property type="entry name" value="AAA+_ATPase"/>
</dbReference>
<dbReference type="SMART" id="SM00382">
    <property type="entry name" value="AAA"/>
    <property type="match status" value="1"/>
</dbReference>
<evidence type="ECO:0000259" key="4">
    <source>
        <dbReference type="PROSITE" id="PS50893"/>
    </source>
</evidence>
<dbReference type="Proteomes" id="UP000812270">
    <property type="component" value="Unassembled WGS sequence"/>
</dbReference>
<protein>
    <submittedName>
        <fullName evidence="5">ABC transporter ATP-binding protein</fullName>
    </submittedName>
</protein>
<evidence type="ECO:0000256" key="2">
    <source>
        <dbReference type="ARBA" id="ARBA00022741"/>
    </source>
</evidence>
<dbReference type="PANTHER" id="PTHR42939">
    <property type="entry name" value="ABC TRANSPORTER ATP-BINDING PROTEIN ALBC-RELATED"/>
    <property type="match status" value="1"/>
</dbReference>
<dbReference type="RefSeq" id="WP_217789457.1">
    <property type="nucleotide sequence ID" value="NZ_JAHSPG010000001.1"/>
</dbReference>